<dbReference type="InterPro" id="IPR005224">
    <property type="entry name" value="SfsA"/>
</dbReference>
<feature type="domain" description="SfsA N-terminal OB" evidence="3">
    <location>
        <begin position="14"/>
        <end position="78"/>
    </location>
</feature>
<feature type="domain" description="Sugar fermentation stimulation protein C-terminal" evidence="2">
    <location>
        <begin position="82"/>
        <end position="217"/>
    </location>
</feature>
<dbReference type="Pfam" id="PF03749">
    <property type="entry name" value="SfsA"/>
    <property type="match status" value="1"/>
</dbReference>
<evidence type="ECO:0000313" key="4">
    <source>
        <dbReference type="EMBL" id="SHM34647.1"/>
    </source>
</evidence>
<evidence type="ECO:0000259" key="2">
    <source>
        <dbReference type="Pfam" id="PF03749"/>
    </source>
</evidence>
<keyword evidence="5" id="KW-1185">Reference proteome</keyword>
<dbReference type="InterPro" id="IPR040452">
    <property type="entry name" value="SfsA_C"/>
</dbReference>
<sequence>MKIDGEKVNGVFEKRLNRFVASVKINEKSENVHVPNSGRLKELLTPGARVILQKALNPHRKYPYDLIMVYKGNTLISIDSTLPSRLLASELSKKKLLKLDYDCVKTEVFYGNSRFDVALGNDGEIFYYMEVKGVTLVEEGKALFPDAPTRRGAKHLIELAKAKKEGFGAGIFFVVQRDDAEIFSPNDSMDENFGKALRVAANAGVELFAYSCRVTQDEVVLLRPLPVEL</sequence>
<dbReference type="Gene3D" id="2.40.50.580">
    <property type="match status" value="1"/>
</dbReference>
<dbReference type="CDD" id="cd22359">
    <property type="entry name" value="SfsA-like_bacterial"/>
    <property type="match status" value="1"/>
</dbReference>
<dbReference type="RefSeq" id="WP_073255024.1">
    <property type="nucleotide sequence ID" value="NZ_FRCR01000004.1"/>
</dbReference>
<dbReference type="HAMAP" id="MF_00095">
    <property type="entry name" value="SfsA"/>
    <property type="match status" value="1"/>
</dbReference>
<dbReference type="Gene3D" id="3.40.1350.60">
    <property type="match status" value="1"/>
</dbReference>
<dbReference type="STRING" id="447595.SAMN05660826_00801"/>
<gene>
    <name evidence="1" type="primary">sfsA</name>
    <name evidence="4" type="ORF">SAMN05660826_00801</name>
</gene>
<dbReference type="PANTHER" id="PTHR30545:SF2">
    <property type="entry name" value="SUGAR FERMENTATION STIMULATION PROTEIN A"/>
    <property type="match status" value="1"/>
</dbReference>
<reference evidence="5" key="1">
    <citation type="submission" date="2016-11" db="EMBL/GenBank/DDBJ databases">
        <authorList>
            <person name="Varghese N."/>
            <person name="Submissions S."/>
        </authorList>
    </citation>
    <scope>NUCLEOTIDE SEQUENCE [LARGE SCALE GENOMIC DNA]</scope>
    <source>
        <strain evidence="5">DSM 18802</strain>
    </source>
</reference>
<dbReference type="AlphaFoldDB" id="A0A1M7I2K9"/>
<dbReference type="NCBIfam" id="TIGR00230">
    <property type="entry name" value="sfsA"/>
    <property type="match status" value="1"/>
</dbReference>
<dbReference type="Pfam" id="PF17746">
    <property type="entry name" value="SfsA_N"/>
    <property type="match status" value="1"/>
</dbReference>
<dbReference type="OrthoDB" id="9802365at2"/>
<proteinExistence type="inferred from homology"/>
<name>A0A1M7I2K9_9FIRM</name>
<comment type="similarity">
    <text evidence="1">Belongs to the SfsA family.</text>
</comment>
<organism evidence="4 5">
    <name type="scientific">Caldanaerovirga acetigignens</name>
    <dbReference type="NCBI Taxonomy" id="447595"/>
    <lineage>
        <taxon>Bacteria</taxon>
        <taxon>Bacillati</taxon>
        <taxon>Bacillota</taxon>
        <taxon>Clostridia</taxon>
        <taxon>Thermosediminibacterales</taxon>
        <taxon>Thermosediminibacteraceae</taxon>
        <taxon>Caldanaerovirga</taxon>
    </lineage>
</organism>
<evidence type="ECO:0000313" key="5">
    <source>
        <dbReference type="Proteomes" id="UP000184375"/>
    </source>
</evidence>
<evidence type="ECO:0000259" key="3">
    <source>
        <dbReference type="Pfam" id="PF17746"/>
    </source>
</evidence>
<dbReference type="GO" id="GO:0003677">
    <property type="term" value="F:DNA binding"/>
    <property type="evidence" value="ECO:0007669"/>
    <property type="project" value="InterPro"/>
</dbReference>
<dbReference type="PANTHER" id="PTHR30545">
    <property type="entry name" value="SUGAR FERMENTATION STIMULATION PROTEIN A"/>
    <property type="match status" value="1"/>
</dbReference>
<evidence type="ECO:0000256" key="1">
    <source>
        <dbReference type="HAMAP-Rule" id="MF_00095"/>
    </source>
</evidence>
<dbReference type="InterPro" id="IPR041465">
    <property type="entry name" value="SfsA_N"/>
</dbReference>
<protein>
    <recommendedName>
        <fullName evidence="1">Sugar fermentation stimulation protein homolog</fullName>
    </recommendedName>
</protein>
<dbReference type="EMBL" id="FRCR01000004">
    <property type="protein sequence ID" value="SHM34647.1"/>
    <property type="molecule type" value="Genomic_DNA"/>
</dbReference>
<dbReference type="Proteomes" id="UP000184375">
    <property type="component" value="Unassembled WGS sequence"/>
</dbReference>
<accession>A0A1M7I2K9</accession>